<keyword evidence="3" id="KW-1185">Reference proteome</keyword>
<proteinExistence type="predicted"/>
<organism evidence="2 3">
    <name type="scientific">Gymnopilus junonius</name>
    <name type="common">Spectacular rustgill mushroom</name>
    <name type="synonym">Gymnopilus spectabilis subsp. junonius</name>
    <dbReference type="NCBI Taxonomy" id="109634"/>
    <lineage>
        <taxon>Eukaryota</taxon>
        <taxon>Fungi</taxon>
        <taxon>Dikarya</taxon>
        <taxon>Basidiomycota</taxon>
        <taxon>Agaricomycotina</taxon>
        <taxon>Agaricomycetes</taxon>
        <taxon>Agaricomycetidae</taxon>
        <taxon>Agaricales</taxon>
        <taxon>Agaricineae</taxon>
        <taxon>Hymenogastraceae</taxon>
        <taxon>Gymnopilus</taxon>
    </lineage>
</organism>
<dbReference type="AlphaFoldDB" id="A0A9P5N8B2"/>
<name>A0A9P5N8B2_GYMJU</name>
<protein>
    <submittedName>
        <fullName evidence="2">Uncharacterized protein</fullName>
    </submittedName>
</protein>
<sequence length="50" mass="5903">MDGYEYDGLGLGFDDDDDENDSWRRSRGWDRVLAERDNLKWPVGEGWKPL</sequence>
<accession>A0A9P5N8B2</accession>
<comment type="caution">
    <text evidence="2">The sequence shown here is derived from an EMBL/GenBank/DDBJ whole genome shotgun (WGS) entry which is preliminary data.</text>
</comment>
<dbReference type="EMBL" id="JADNYJ010000356">
    <property type="protein sequence ID" value="KAF8870432.1"/>
    <property type="molecule type" value="Genomic_DNA"/>
</dbReference>
<feature type="region of interest" description="Disordered" evidence="1">
    <location>
        <begin position="1"/>
        <end position="22"/>
    </location>
</feature>
<reference evidence="2" key="1">
    <citation type="submission" date="2020-11" db="EMBL/GenBank/DDBJ databases">
        <authorList>
            <consortium name="DOE Joint Genome Institute"/>
            <person name="Ahrendt S."/>
            <person name="Riley R."/>
            <person name="Andreopoulos W."/>
            <person name="LaButti K."/>
            <person name="Pangilinan J."/>
            <person name="Ruiz-duenas F.J."/>
            <person name="Barrasa J.M."/>
            <person name="Sanchez-Garcia M."/>
            <person name="Camarero S."/>
            <person name="Miyauchi S."/>
            <person name="Serrano A."/>
            <person name="Linde D."/>
            <person name="Babiker R."/>
            <person name="Drula E."/>
            <person name="Ayuso-Fernandez I."/>
            <person name="Pacheco R."/>
            <person name="Padilla G."/>
            <person name="Ferreira P."/>
            <person name="Barriuso J."/>
            <person name="Kellner H."/>
            <person name="Castanera R."/>
            <person name="Alfaro M."/>
            <person name="Ramirez L."/>
            <person name="Pisabarro A.G."/>
            <person name="Kuo A."/>
            <person name="Tritt A."/>
            <person name="Lipzen A."/>
            <person name="He G."/>
            <person name="Yan M."/>
            <person name="Ng V."/>
            <person name="Cullen D."/>
            <person name="Martin F."/>
            <person name="Rosso M.-N."/>
            <person name="Henrissat B."/>
            <person name="Hibbett D."/>
            <person name="Martinez A.T."/>
            <person name="Grigoriev I.V."/>
        </authorList>
    </citation>
    <scope>NUCLEOTIDE SEQUENCE</scope>
    <source>
        <strain evidence="2">AH 44721</strain>
    </source>
</reference>
<gene>
    <name evidence="2" type="ORF">CPB84DRAFT_1802185</name>
</gene>
<evidence type="ECO:0000256" key="1">
    <source>
        <dbReference type="SAM" id="MobiDB-lite"/>
    </source>
</evidence>
<dbReference type="Proteomes" id="UP000724874">
    <property type="component" value="Unassembled WGS sequence"/>
</dbReference>
<evidence type="ECO:0000313" key="2">
    <source>
        <dbReference type="EMBL" id="KAF8870432.1"/>
    </source>
</evidence>
<evidence type="ECO:0000313" key="3">
    <source>
        <dbReference type="Proteomes" id="UP000724874"/>
    </source>
</evidence>